<dbReference type="Proteomes" id="UP000777438">
    <property type="component" value="Unassembled WGS sequence"/>
</dbReference>
<evidence type="ECO:0008006" key="4">
    <source>
        <dbReference type="Google" id="ProtNLM"/>
    </source>
</evidence>
<dbReference type="Gene3D" id="3.50.30.50">
    <property type="entry name" value="Putative cyclase"/>
    <property type="match status" value="1"/>
</dbReference>
<gene>
    <name evidence="2" type="ORF">B0T10DRAFT_411630</name>
</gene>
<organism evidence="2 3">
    <name type="scientific">Thelonectria olida</name>
    <dbReference type="NCBI Taxonomy" id="1576542"/>
    <lineage>
        <taxon>Eukaryota</taxon>
        <taxon>Fungi</taxon>
        <taxon>Dikarya</taxon>
        <taxon>Ascomycota</taxon>
        <taxon>Pezizomycotina</taxon>
        <taxon>Sordariomycetes</taxon>
        <taxon>Hypocreomycetidae</taxon>
        <taxon>Hypocreales</taxon>
        <taxon>Nectriaceae</taxon>
        <taxon>Thelonectria</taxon>
    </lineage>
</organism>
<dbReference type="EMBL" id="JAGPYM010000025">
    <property type="protein sequence ID" value="KAH6880734.1"/>
    <property type="molecule type" value="Genomic_DNA"/>
</dbReference>
<comment type="caution">
    <text evidence="2">The sequence shown here is derived from an EMBL/GenBank/DDBJ whole genome shotgun (WGS) entry which is preliminary data.</text>
</comment>
<evidence type="ECO:0000313" key="3">
    <source>
        <dbReference type="Proteomes" id="UP000777438"/>
    </source>
</evidence>
<dbReference type="AlphaFoldDB" id="A0A9P9AKF4"/>
<dbReference type="OrthoDB" id="5396at2759"/>
<dbReference type="InterPro" id="IPR007325">
    <property type="entry name" value="KFase/CYL"/>
</dbReference>
<keyword evidence="3" id="KW-1185">Reference proteome</keyword>
<dbReference type="SUPFAM" id="SSF102198">
    <property type="entry name" value="Putative cyclase"/>
    <property type="match status" value="1"/>
</dbReference>
<dbReference type="Pfam" id="PF04199">
    <property type="entry name" value="Cyclase"/>
    <property type="match status" value="1"/>
</dbReference>
<dbReference type="PANTHER" id="PTHR34861:SF10">
    <property type="entry name" value="CYCLASE"/>
    <property type="match status" value="1"/>
</dbReference>
<accession>A0A9P9AKF4</accession>
<proteinExistence type="inferred from homology"/>
<dbReference type="GO" id="GO:0019441">
    <property type="term" value="P:L-tryptophan catabolic process to kynurenine"/>
    <property type="evidence" value="ECO:0007669"/>
    <property type="project" value="InterPro"/>
</dbReference>
<dbReference type="PANTHER" id="PTHR34861">
    <property type="match status" value="1"/>
</dbReference>
<evidence type="ECO:0000313" key="2">
    <source>
        <dbReference type="EMBL" id="KAH6880734.1"/>
    </source>
</evidence>
<protein>
    <recommendedName>
        <fullName evidence="4">Cyclase</fullName>
    </recommendedName>
</protein>
<evidence type="ECO:0000256" key="1">
    <source>
        <dbReference type="ARBA" id="ARBA00007865"/>
    </source>
</evidence>
<dbReference type="InterPro" id="IPR037175">
    <property type="entry name" value="KFase_sf"/>
</dbReference>
<dbReference type="GO" id="GO:0004061">
    <property type="term" value="F:arylformamidase activity"/>
    <property type="evidence" value="ECO:0007669"/>
    <property type="project" value="InterPro"/>
</dbReference>
<comment type="similarity">
    <text evidence="1">Belongs to the Cyclase 1 superfamily.</text>
</comment>
<reference evidence="2 3" key="1">
    <citation type="journal article" date="2021" name="Nat. Commun.">
        <title>Genetic determinants of endophytism in the Arabidopsis root mycobiome.</title>
        <authorList>
            <person name="Mesny F."/>
            <person name="Miyauchi S."/>
            <person name="Thiergart T."/>
            <person name="Pickel B."/>
            <person name="Atanasova L."/>
            <person name="Karlsson M."/>
            <person name="Huettel B."/>
            <person name="Barry K.W."/>
            <person name="Haridas S."/>
            <person name="Chen C."/>
            <person name="Bauer D."/>
            <person name="Andreopoulos W."/>
            <person name="Pangilinan J."/>
            <person name="LaButti K."/>
            <person name="Riley R."/>
            <person name="Lipzen A."/>
            <person name="Clum A."/>
            <person name="Drula E."/>
            <person name="Henrissat B."/>
            <person name="Kohler A."/>
            <person name="Grigoriev I.V."/>
            <person name="Martin F.M."/>
            <person name="Hacquard S."/>
        </authorList>
    </citation>
    <scope>NUCLEOTIDE SEQUENCE [LARGE SCALE GENOMIC DNA]</scope>
    <source>
        <strain evidence="2 3">MPI-CAGE-CH-0241</strain>
    </source>
</reference>
<sequence>MPTQHPHPTKKSHFLPTLQEIIETEKPPGIPKETAWIWGQDDEVGRINLLTPPHVKSVLATEQQHGIVSSLNWAMTLPQEPGFARQACQQRLEPFKDILVNDEIIHMNTQSGSQLDGFRHIAHQPSKLFYNNLTQEEIADGASTRCGIQAASRRGIVGRGVLLDFVRWAEARDLEFDPFDSYAITLDQLLQVAGWEGVEFRGGDILLVRTGWIRKYNTSLANHEHDELKRVAAEHPRAIGLESSEGMKTWLHDQYFAVVGGDQPAFEVWPPPQTPILHEYLLACWGIMIGEMLDLEDLSEKCSEVGKYSFVFMSAPLNLPGGVATLANALCVL</sequence>
<name>A0A9P9AKF4_9HYPO</name>